<name>A0A9W6YGA9_9STRA</name>
<reference evidence="2" key="1">
    <citation type="submission" date="2023-04" db="EMBL/GenBank/DDBJ databases">
        <title>Phytophthora fragariaefolia NBRC 109709.</title>
        <authorList>
            <person name="Ichikawa N."/>
            <person name="Sato H."/>
            <person name="Tonouchi N."/>
        </authorList>
    </citation>
    <scope>NUCLEOTIDE SEQUENCE</scope>
    <source>
        <strain evidence="2">NBRC 109709</strain>
    </source>
</reference>
<proteinExistence type="predicted"/>
<gene>
    <name evidence="2" type="ORF">Pfra01_002843800</name>
</gene>
<dbReference type="Pfam" id="PF14214">
    <property type="entry name" value="Helitron_like_N"/>
    <property type="match status" value="1"/>
</dbReference>
<dbReference type="Proteomes" id="UP001165121">
    <property type="component" value="Unassembled WGS sequence"/>
</dbReference>
<protein>
    <submittedName>
        <fullName evidence="2">Unnamed protein product</fullName>
    </submittedName>
</protein>
<dbReference type="AlphaFoldDB" id="A0A9W6YGA9"/>
<dbReference type="PANTHER" id="PTHR47642:SF5">
    <property type="entry name" value="ATP-DEPENDENT DNA HELICASE"/>
    <property type="match status" value="1"/>
</dbReference>
<dbReference type="EMBL" id="BSXT01008922">
    <property type="protein sequence ID" value="GMF68257.1"/>
    <property type="molecule type" value="Genomic_DNA"/>
</dbReference>
<feature type="domain" description="Helitron helicase-like" evidence="1">
    <location>
        <begin position="19"/>
        <end position="47"/>
    </location>
</feature>
<evidence type="ECO:0000313" key="3">
    <source>
        <dbReference type="Proteomes" id="UP001165121"/>
    </source>
</evidence>
<dbReference type="InterPro" id="IPR025476">
    <property type="entry name" value="Helitron_helicase-like"/>
</dbReference>
<dbReference type="InterPro" id="IPR051055">
    <property type="entry name" value="PIF1_helicase"/>
</dbReference>
<keyword evidence="3" id="KW-1185">Reference proteome</keyword>
<comment type="caution">
    <text evidence="2">The sequence shown here is derived from an EMBL/GenBank/DDBJ whole genome shotgun (WGS) entry which is preliminary data.</text>
</comment>
<accession>A0A9W6YGA9</accession>
<evidence type="ECO:0000313" key="2">
    <source>
        <dbReference type="EMBL" id="GMF68257.1"/>
    </source>
</evidence>
<dbReference type="OrthoDB" id="126226at2759"/>
<dbReference type="PANTHER" id="PTHR47642">
    <property type="entry name" value="ATP-DEPENDENT DNA HELICASE"/>
    <property type="match status" value="1"/>
</dbReference>
<sequence>MHAAICHLRRGGDNVLCGQSKPLGEIEDFFWRVEFQQRGSPHIHALLWIKDAPDVLKLSESEEGRAELAAFVDRSISVLSKSLQSLETCPCNTCTTQREEKVDILAVRPPDYGTNEWGCDLSHLVQRVQQHICYTGTACRKKSSESRFGYPKPLQSHTEIEAETASDGTPSLTVKLKREVLTINNYSPLLLSSWRANVDIQLIGNAYGAAEYAGAYVSKAEPDTVRFRKVIAGAFKRSDLNLPHYAILKRIANAALSIREVSAQEAIYILLRELPLHGKSRTVTKVKVLRHNLRCYRVERKDLQNIVRIADVAGPKTRIEPIESAYMARPNDTLFNTMSFPQLISLGRTGRMFGTSSKNEGPR</sequence>
<evidence type="ECO:0000259" key="1">
    <source>
        <dbReference type="Pfam" id="PF14214"/>
    </source>
</evidence>
<organism evidence="2 3">
    <name type="scientific">Phytophthora fragariaefolia</name>
    <dbReference type="NCBI Taxonomy" id="1490495"/>
    <lineage>
        <taxon>Eukaryota</taxon>
        <taxon>Sar</taxon>
        <taxon>Stramenopiles</taxon>
        <taxon>Oomycota</taxon>
        <taxon>Peronosporomycetes</taxon>
        <taxon>Peronosporales</taxon>
        <taxon>Peronosporaceae</taxon>
        <taxon>Phytophthora</taxon>
    </lineage>
</organism>